<sequence length="89" mass="9698">MPLFALICRDKPGALQIRQDNRADHLEFLKTGQIFIAGPLIEDGDMRGSLVVIEAEDLAAARTWAAGDPYAAAGLFESVQISEWKKVIG</sequence>
<evidence type="ECO:0000313" key="3">
    <source>
        <dbReference type="EMBL" id="SET95656.1"/>
    </source>
</evidence>
<keyword evidence="4" id="KW-1185">Reference proteome</keyword>
<dbReference type="SUPFAM" id="SSF54909">
    <property type="entry name" value="Dimeric alpha+beta barrel"/>
    <property type="match status" value="1"/>
</dbReference>
<dbReference type="AlphaFoldDB" id="A0A1I0IFE9"/>
<dbReference type="InterPro" id="IPR011008">
    <property type="entry name" value="Dimeric_a/b-barrel"/>
</dbReference>
<reference evidence="3 4" key="1">
    <citation type="submission" date="2016-10" db="EMBL/GenBank/DDBJ databases">
        <authorList>
            <person name="de Groot N.N."/>
        </authorList>
    </citation>
    <scope>NUCLEOTIDE SEQUENCE [LARGE SCALE GENOMIC DNA]</scope>
    <source>
        <strain evidence="3 4">DSM 17862</strain>
    </source>
</reference>
<gene>
    <name evidence="3" type="ORF">SAMN04489858_11642</name>
</gene>
<organism evidence="3 4">
    <name type="scientific">Paracoccus homiensis</name>
    <dbReference type="NCBI Taxonomy" id="364199"/>
    <lineage>
        <taxon>Bacteria</taxon>
        <taxon>Pseudomonadati</taxon>
        <taxon>Pseudomonadota</taxon>
        <taxon>Alphaproteobacteria</taxon>
        <taxon>Rhodobacterales</taxon>
        <taxon>Paracoccaceae</taxon>
        <taxon>Paracoccus</taxon>
    </lineage>
</organism>
<dbReference type="Proteomes" id="UP000199180">
    <property type="component" value="Unassembled WGS sequence"/>
</dbReference>
<feature type="domain" description="YCII-related" evidence="2">
    <location>
        <begin position="3"/>
        <end position="85"/>
    </location>
</feature>
<comment type="similarity">
    <text evidence="1">Belongs to the YciI family.</text>
</comment>
<dbReference type="PANTHER" id="PTHR33606:SF3">
    <property type="entry name" value="PROTEIN YCII"/>
    <property type="match status" value="1"/>
</dbReference>
<evidence type="ECO:0000313" key="4">
    <source>
        <dbReference type="Proteomes" id="UP000199180"/>
    </source>
</evidence>
<dbReference type="InterPro" id="IPR051807">
    <property type="entry name" value="Sec-metab_biosynth-assoc"/>
</dbReference>
<evidence type="ECO:0000256" key="1">
    <source>
        <dbReference type="ARBA" id="ARBA00007689"/>
    </source>
</evidence>
<dbReference type="Gene3D" id="3.30.70.1060">
    <property type="entry name" value="Dimeric alpha+beta barrel"/>
    <property type="match status" value="1"/>
</dbReference>
<dbReference type="PANTHER" id="PTHR33606">
    <property type="entry name" value="PROTEIN YCII"/>
    <property type="match status" value="1"/>
</dbReference>
<dbReference type="Pfam" id="PF03795">
    <property type="entry name" value="YCII"/>
    <property type="match status" value="1"/>
</dbReference>
<dbReference type="InterPro" id="IPR005545">
    <property type="entry name" value="YCII"/>
</dbReference>
<evidence type="ECO:0000259" key="2">
    <source>
        <dbReference type="Pfam" id="PF03795"/>
    </source>
</evidence>
<proteinExistence type="inferred from homology"/>
<protein>
    <recommendedName>
        <fullName evidence="2">YCII-related domain-containing protein</fullName>
    </recommendedName>
</protein>
<dbReference type="STRING" id="364199.SAMN04489858_11642"/>
<dbReference type="EMBL" id="FOHO01000016">
    <property type="protein sequence ID" value="SET95656.1"/>
    <property type="molecule type" value="Genomic_DNA"/>
</dbReference>
<name>A0A1I0IFE9_9RHOB</name>
<accession>A0A1I0IFE9</accession>